<evidence type="ECO:0000256" key="1">
    <source>
        <dbReference type="ARBA" id="ARBA00022691"/>
    </source>
</evidence>
<dbReference type="Pfam" id="PF20257">
    <property type="entry name" value="SAM_HAT_C"/>
    <property type="match status" value="1"/>
</dbReference>
<sequence length="269" mass="27623">MSYDWISFTTDYGIDDGFVGVCEGVVARIAPRPRVIHISHTVPPQDVRRGAAILAQAVSYLPPAVHFAVVDPGVGTDRRGVVVVAAEGALVGPDNGLLVPAAELLGGVRAAYELVNPAYRLSTVSATFHGRDVFAPAAAHLAAGVAPESFGPAVDTADLVRLPEPETTVEPGKLTTEIRYVDTFGNIQLAATGADLDASGATAGTTAHAHLNGRSVKATVGRTFADAIHEGLIVYVDSGGRVALAVNGGSAANDFGGQPGDPVLLLFAR</sequence>
<dbReference type="AlphaFoldDB" id="A0A7W7Q3Q7"/>
<evidence type="ECO:0000313" key="5">
    <source>
        <dbReference type="EMBL" id="MBB4906512.1"/>
    </source>
</evidence>
<dbReference type="Gene3D" id="2.40.30.90">
    <property type="entry name" value="Bacterial fluorinating enzyme like"/>
    <property type="match status" value="1"/>
</dbReference>
<comment type="caution">
    <text evidence="5">The sequence shown here is derived from an EMBL/GenBank/DDBJ whole genome shotgun (WGS) entry which is preliminary data.</text>
</comment>
<dbReference type="InterPro" id="IPR046470">
    <property type="entry name" value="SAM_HAT_C"/>
</dbReference>
<evidence type="ECO:0008006" key="7">
    <source>
        <dbReference type="Google" id="ProtNLM"/>
    </source>
</evidence>
<dbReference type="InterPro" id="IPR002747">
    <property type="entry name" value="SAM_OH_AdoTrfase"/>
</dbReference>
<dbReference type="SUPFAM" id="SSF102522">
    <property type="entry name" value="Bacterial fluorinating enzyme, N-terminal domain"/>
    <property type="match status" value="1"/>
</dbReference>
<dbReference type="Pfam" id="PF01887">
    <property type="entry name" value="SAM_HAT_N"/>
    <property type="match status" value="1"/>
</dbReference>
<reference evidence="5 6" key="1">
    <citation type="submission" date="2020-08" db="EMBL/GenBank/DDBJ databases">
        <title>Genomic Encyclopedia of Type Strains, Phase III (KMG-III): the genomes of soil and plant-associated and newly described type strains.</title>
        <authorList>
            <person name="Whitman W."/>
        </authorList>
    </citation>
    <scope>NUCLEOTIDE SEQUENCE [LARGE SCALE GENOMIC DNA]</scope>
    <source>
        <strain evidence="5 6">CECT 8960</strain>
    </source>
</reference>
<organism evidence="5 6">
    <name type="scientific">Actinophytocola algeriensis</name>
    <dbReference type="NCBI Taxonomy" id="1768010"/>
    <lineage>
        <taxon>Bacteria</taxon>
        <taxon>Bacillati</taxon>
        <taxon>Actinomycetota</taxon>
        <taxon>Actinomycetes</taxon>
        <taxon>Pseudonocardiales</taxon>
        <taxon>Pseudonocardiaceae</taxon>
    </lineage>
</organism>
<name>A0A7W7Q3Q7_9PSEU</name>
<keyword evidence="6" id="KW-1185">Reference proteome</keyword>
<dbReference type="Gene3D" id="3.40.50.10790">
    <property type="entry name" value="S-adenosyl-l-methionine hydroxide adenosyltransferase, N-terminal"/>
    <property type="match status" value="1"/>
</dbReference>
<evidence type="ECO:0000259" key="3">
    <source>
        <dbReference type="Pfam" id="PF01887"/>
    </source>
</evidence>
<dbReference type="Proteomes" id="UP000520767">
    <property type="component" value="Unassembled WGS sequence"/>
</dbReference>
<evidence type="ECO:0000256" key="2">
    <source>
        <dbReference type="ARBA" id="ARBA00024035"/>
    </source>
</evidence>
<feature type="domain" description="S-adenosyl-l-methionine hydroxide adenosyltransferase C-terminal" evidence="4">
    <location>
        <begin position="177"/>
        <end position="263"/>
    </location>
</feature>
<accession>A0A7W7Q3Q7</accession>
<protein>
    <recommendedName>
        <fullName evidence="7">SAM-dependent chlorinase/fluorinase</fullName>
    </recommendedName>
</protein>
<dbReference type="InterPro" id="IPR023227">
    <property type="entry name" value="SAM_OH_AdoTrfase_C_sf"/>
</dbReference>
<gene>
    <name evidence="5" type="ORF">FHR82_002732</name>
</gene>
<evidence type="ECO:0000259" key="4">
    <source>
        <dbReference type="Pfam" id="PF20257"/>
    </source>
</evidence>
<dbReference type="PANTHER" id="PTHR35092">
    <property type="entry name" value="CHLORINASE MJ1651"/>
    <property type="match status" value="1"/>
</dbReference>
<feature type="domain" description="S-adenosyl-l-methionine hydroxide adenosyltransferase N-terminal" evidence="3">
    <location>
        <begin position="6"/>
        <end position="151"/>
    </location>
</feature>
<comment type="similarity">
    <text evidence="2">Belongs to the SAM hydrolase / SAM-dependent halogenase family.</text>
</comment>
<dbReference type="PIRSF" id="PIRSF006779">
    <property type="entry name" value="UCP006779"/>
    <property type="match status" value="1"/>
</dbReference>
<dbReference type="SUPFAM" id="SSF101852">
    <property type="entry name" value="Bacterial fluorinating enzyme, C-terminal domain"/>
    <property type="match status" value="1"/>
</dbReference>
<proteinExistence type="inferred from homology"/>
<dbReference type="InterPro" id="IPR023228">
    <property type="entry name" value="SAM_OH_AdoTrfase_N_sf"/>
</dbReference>
<dbReference type="InterPro" id="IPR046469">
    <property type="entry name" value="SAM_HAT_N"/>
</dbReference>
<dbReference type="EMBL" id="JACHJQ010000003">
    <property type="protein sequence ID" value="MBB4906512.1"/>
    <property type="molecule type" value="Genomic_DNA"/>
</dbReference>
<evidence type="ECO:0000313" key="6">
    <source>
        <dbReference type="Proteomes" id="UP000520767"/>
    </source>
</evidence>
<keyword evidence="1" id="KW-0949">S-adenosyl-L-methionine</keyword>
<dbReference type="RefSeq" id="WP_184810714.1">
    <property type="nucleotide sequence ID" value="NZ_JACHJQ010000003.1"/>
</dbReference>
<dbReference type="PANTHER" id="PTHR35092:SF1">
    <property type="entry name" value="CHLORINASE MJ1651"/>
    <property type="match status" value="1"/>
</dbReference>